<evidence type="ECO:0000256" key="2">
    <source>
        <dbReference type="ARBA" id="ARBA00005887"/>
    </source>
</evidence>
<feature type="transmembrane region" description="Helical" evidence="10">
    <location>
        <begin position="305"/>
        <end position="333"/>
    </location>
</feature>
<proteinExistence type="inferred from homology"/>
<dbReference type="Pfam" id="PF00909">
    <property type="entry name" value="Ammonium_transp"/>
    <property type="match status" value="2"/>
</dbReference>
<name>A0A371G4J9_MUCPR</name>
<comment type="subcellular location">
    <subcellularLocation>
        <location evidence="1">Cell membrane</location>
        <topology evidence="1">Multi-pass membrane protein</topology>
    </subcellularLocation>
</comment>
<evidence type="ECO:0000313" key="13">
    <source>
        <dbReference type="Proteomes" id="UP000257109"/>
    </source>
</evidence>
<feature type="transmembrane region" description="Helical" evidence="10">
    <location>
        <begin position="353"/>
        <end position="374"/>
    </location>
</feature>
<evidence type="ECO:0000313" key="12">
    <source>
        <dbReference type="EMBL" id="RDX85458.1"/>
    </source>
</evidence>
<dbReference type="Gene3D" id="1.10.3430.10">
    <property type="entry name" value="Ammonium transporter AmtB like domains"/>
    <property type="match status" value="1"/>
</dbReference>
<evidence type="ECO:0000256" key="3">
    <source>
        <dbReference type="ARBA" id="ARBA00022448"/>
    </source>
</evidence>
<dbReference type="FunFam" id="1.10.3430.10:FF:000005">
    <property type="entry name" value="Ammonium transporter"/>
    <property type="match status" value="1"/>
</dbReference>
<feature type="transmembrane region" description="Helical" evidence="10">
    <location>
        <begin position="23"/>
        <end position="45"/>
    </location>
</feature>
<dbReference type="SUPFAM" id="SSF111352">
    <property type="entry name" value="Ammonium transporter"/>
    <property type="match status" value="1"/>
</dbReference>
<dbReference type="OrthoDB" id="534912at2759"/>
<dbReference type="GO" id="GO:0009610">
    <property type="term" value="P:response to symbiotic fungus"/>
    <property type="evidence" value="ECO:0007669"/>
    <property type="project" value="UniProtKB-ARBA"/>
</dbReference>
<dbReference type="InterPro" id="IPR024041">
    <property type="entry name" value="NH4_transpt_AmtB-like_dom"/>
</dbReference>
<feature type="transmembrane region" description="Helical" evidence="10">
    <location>
        <begin position="413"/>
        <end position="438"/>
    </location>
</feature>
<keyword evidence="8" id="KW-0924">Ammonia transport</keyword>
<feature type="non-terminal residue" evidence="12">
    <location>
        <position position="1"/>
    </location>
</feature>
<feature type="transmembrane region" description="Helical" evidence="10">
    <location>
        <begin position="257"/>
        <end position="284"/>
    </location>
</feature>
<comment type="caution">
    <text evidence="12">The sequence shown here is derived from an EMBL/GenBank/DDBJ whole genome shotgun (WGS) entry which is preliminary data.</text>
</comment>
<feature type="transmembrane region" description="Helical" evidence="10">
    <location>
        <begin position="141"/>
        <end position="162"/>
    </location>
</feature>
<feature type="transmembrane region" description="Helical" evidence="10">
    <location>
        <begin position="182"/>
        <end position="200"/>
    </location>
</feature>
<evidence type="ECO:0000259" key="11">
    <source>
        <dbReference type="Pfam" id="PF00909"/>
    </source>
</evidence>
<evidence type="ECO:0000256" key="8">
    <source>
        <dbReference type="ARBA" id="ARBA00023177"/>
    </source>
</evidence>
<feature type="transmembrane region" description="Helical" evidence="10">
    <location>
        <begin position="57"/>
        <end position="76"/>
    </location>
</feature>
<feature type="transmembrane region" description="Helical" evidence="10">
    <location>
        <begin position="234"/>
        <end position="251"/>
    </location>
</feature>
<dbReference type="PANTHER" id="PTHR43029:SF28">
    <property type="entry name" value="AMMONIUM TRANSPORTER 2 MEMBER 4"/>
    <property type="match status" value="1"/>
</dbReference>
<dbReference type="AlphaFoldDB" id="A0A371G4J9"/>
<feature type="transmembrane region" description="Helical" evidence="10">
    <location>
        <begin position="115"/>
        <end position="134"/>
    </location>
</feature>
<keyword evidence="4" id="KW-1003">Cell membrane</keyword>
<keyword evidence="7 10" id="KW-0472">Membrane</keyword>
<dbReference type="InterPro" id="IPR029020">
    <property type="entry name" value="Ammonium/urea_transptr"/>
</dbReference>
<comment type="similarity">
    <text evidence="2">Belongs to the ammonia transporter channel (TC 1.A.11.2) family.</text>
</comment>
<evidence type="ECO:0000256" key="10">
    <source>
        <dbReference type="SAM" id="Phobius"/>
    </source>
</evidence>
<sequence length="495" mass="54207">MEFPPNLLPDEASPEWMNKGDNAWQLMAATVVGLQSIPGLVILYGSIVKKTWAINSAFMAFYAFAAVLLCWVTWAFRMSFGEKMVFFLGKPGLALDDKFLLGKAFLGLFPTATMVFFQGVFAGITLILIAGALLGRMNIRAWMLFVPLWLTFSYTVTAFSIWCPNGWLAKLGVIDFSGGYVIHLSAGVAGFTAAYWVYVYHNPHSPFSLYQFYKTKIVGPRDEKEREMFPSNNMIVVLAGAGLLWMGWSGFNGGGPFVASTVASLAVLNTHVCAAASIIVWVLLDTFYFGKPTVFGAVQGMITGLVCITPAAGVVQGWAAILMGLISGSVPWYTMMVLHNKLPFLNKIDDPMAVFHTHGVAGALGGILTGLFAVPKLCRLFYMVPDWEKYIGLAYGLQNGATHAGLRQMGIQVGALVFVIIFNFVSTSLICLLVGAIVPLRLDTDALRIGDKAVHGEEAFALFAQPEKFQHNKIYDTQDFSFVREPRSLSNLQMV</sequence>
<reference evidence="12" key="1">
    <citation type="submission" date="2018-05" db="EMBL/GenBank/DDBJ databases">
        <title>Draft genome of Mucuna pruriens seed.</title>
        <authorList>
            <person name="Nnadi N.E."/>
            <person name="Vos R."/>
            <person name="Hasami M.H."/>
            <person name="Devisetty U.K."/>
            <person name="Aguiy J.C."/>
        </authorList>
    </citation>
    <scope>NUCLEOTIDE SEQUENCE [LARGE SCALE GENOMIC DNA]</scope>
    <source>
        <strain evidence="12">JCA_2017</strain>
    </source>
</reference>
<dbReference type="STRING" id="157652.A0A371G4J9"/>
<protein>
    <submittedName>
        <fullName evidence="12">Ammonium transporter 3 member 1</fullName>
    </submittedName>
</protein>
<dbReference type="GO" id="GO:0008519">
    <property type="term" value="F:ammonium channel activity"/>
    <property type="evidence" value="ECO:0007669"/>
    <property type="project" value="InterPro"/>
</dbReference>
<feature type="domain" description="Ammonium transporter AmtB-like" evidence="11">
    <location>
        <begin position="215"/>
        <end position="459"/>
    </location>
</feature>
<dbReference type="PANTHER" id="PTHR43029">
    <property type="entry name" value="AMMONIUM TRANSPORTER MEP2"/>
    <property type="match status" value="1"/>
</dbReference>
<evidence type="ECO:0000256" key="7">
    <source>
        <dbReference type="ARBA" id="ARBA00023136"/>
    </source>
</evidence>
<dbReference type="GO" id="GO:0005886">
    <property type="term" value="C:plasma membrane"/>
    <property type="evidence" value="ECO:0007669"/>
    <property type="project" value="UniProtKB-SubCell"/>
</dbReference>
<evidence type="ECO:0000256" key="5">
    <source>
        <dbReference type="ARBA" id="ARBA00022692"/>
    </source>
</evidence>
<feature type="domain" description="Ammonium transporter AmtB-like" evidence="11">
    <location>
        <begin position="23"/>
        <end position="197"/>
    </location>
</feature>
<dbReference type="InterPro" id="IPR001905">
    <property type="entry name" value="Ammonium_transpt"/>
</dbReference>
<keyword evidence="9" id="KW-0325">Glycoprotein</keyword>
<keyword evidence="3" id="KW-0813">Transport</keyword>
<gene>
    <name evidence="12" type="primary">AMT3-1</name>
    <name evidence="12" type="ORF">CR513_33364</name>
</gene>
<keyword evidence="5 10" id="KW-0812">Transmembrane</keyword>
<keyword evidence="6 10" id="KW-1133">Transmembrane helix</keyword>
<accession>A0A371G4J9</accession>
<evidence type="ECO:0000256" key="9">
    <source>
        <dbReference type="ARBA" id="ARBA00023180"/>
    </source>
</evidence>
<evidence type="ECO:0000256" key="1">
    <source>
        <dbReference type="ARBA" id="ARBA00004651"/>
    </source>
</evidence>
<evidence type="ECO:0000256" key="4">
    <source>
        <dbReference type="ARBA" id="ARBA00022475"/>
    </source>
</evidence>
<keyword evidence="13" id="KW-1185">Reference proteome</keyword>
<evidence type="ECO:0000256" key="6">
    <source>
        <dbReference type="ARBA" id="ARBA00022989"/>
    </source>
</evidence>
<dbReference type="EMBL" id="QJKJ01006795">
    <property type="protein sequence ID" value="RDX85458.1"/>
    <property type="molecule type" value="Genomic_DNA"/>
</dbReference>
<organism evidence="12 13">
    <name type="scientific">Mucuna pruriens</name>
    <name type="common">Velvet bean</name>
    <name type="synonym">Dolichos pruriens</name>
    <dbReference type="NCBI Taxonomy" id="157652"/>
    <lineage>
        <taxon>Eukaryota</taxon>
        <taxon>Viridiplantae</taxon>
        <taxon>Streptophyta</taxon>
        <taxon>Embryophyta</taxon>
        <taxon>Tracheophyta</taxon>
        <taxon>Spermatophyta</taxon>
        <taxon>Magnoliopsida</taxon>
        <taxon>eudicotyledons</taxon>
        <taxon>Gunneridae</taxon>
        <taxon>Pentapetalae</taxon>
        <taxon>rosids</taxon>
        <taxon>fabids</taxon>
        <taxon>Fabales</taxon>
        <taxon>Fabaceae</taxon>
        <taxon>Papilionoideae</taxon>
        <taxon>50 kb inversion clade</taxon>
        <taxon>NPAAA clade</taxon>
        <taxon>indigoferoid/millettioid clade</taxon>
        <taxon>Phaseoleae</taxon>
        <taxon>Mucuna</taxon>
    </lineage>
</organism>
<dbReference type="Proteomes" id="UP000257109">
    <property type="component" value="Unassembled WGS sequence"/>
</dbReference>